<accession>A0ABR6NDY7</accession>
<evidence type="ECO:0000256" key="7">
    <source>
        <dbReference type="SAM" id="Phobius"/>
    </source>
</evidence>
<feature type="transmembrane region" description="Helical" evidence="7">
    <location>
        <begin position="340"/>
        <end position="373"/>
    </location>
</feature>
<evidence type="ECO:0000256" key="4">
    <source>
        <dbReference type="ARBA" id="ARBA00022989"/>
    </source>
</evidence>
<comment type="caution">
    <text evidence="10">The sequence shown here is derived from an EMBL/GenBank/DDBJ whole genome shotgun (WGS) entry which is preliminary data.</text>
</comment>
<dbReference type="InterPro" id="IPR025857">
    <property type="entry name" value="MacB_PCD"/>
</dbReference>
<dbReference type="PANTHER" id="PTHR43738:SF2">
    <property type="entry name" value="ABC TRANSPORTER PERMEASE"/>
    <property type="match status" value="1"/>
</dbReference>
<feature type="region of interest" description="Disordered" evidence="6">
    <location>
        <begin position="210"/>
        <end position="241"/>
    </location>
</feature>
<evidence type="ECO:0000256" key="5">
    <source>
        <dbReference type="ARBA" id="ARBA00023136"/>
    </source>
</evidence>
<feature type="transmembrane region" description="Helical" evidence="7">
    <location>
        <begin position="14"/>
        <end position="36"/>
    </location>
</feature>
<dbReference type="RefSeq" id="WP_184151893.1">
    <property type="nucleotide sequence ID" value="NZ_JACHKA010000001.1"/>
</dbReference>
<evidence type="ECO:0000256" key="2">
    <source>
        <dbReference type="ARBA" id="ARBA00022475"/>
    </source>
</evidence>
<dbReference type="Pfam" id="PF12704">
    <property type="entry name" value="MacB_PCD"/>
    <property type="match status" value="1"/>
</dbReference>
<gene>
    <name evidence="10" type="ORF">HNP60_001430</name>
</gene>
<keyword evidence="5 7" id="KW-0472">Membrane</keyword>
<dbReference type="Pfam" id="PF02687">
    <property type="entry name" value="FtsX"/>
    <property type="match status" value="1"/>
</dbReference>
<feature type="transmembrane region" description="Helical" evidence="7">
    <location>
        <begin position="299"/>
        <end position="319"/>
    </location>
</feature>
<keyword evidence="11" id="KW-1185">Reference proteome</keyword>
<evidence type="ECO:0000313" key="11">
    <source>
        <dbReference type="Proteomes" id="UP001138540"/>
    </source>
</evidence>
<feature type="domain" description="MacB-like periplasmic core" evidence="9">
    <location>
        <begin position="16"/>
        <end position="199"/>
    </location>
</feature>
<dbReference type="InterPro" id="IPR051125">
    <property type="entry name" value="ABC-4/HrtB_transporter"/>
</dbReference>
<evidence type="ECO:0000256" key="1">
    <source>
        <dbReference type="ARBA" id="ARBA00004651"/>
    </source>
</evidence>
<dbReference type="InterPro" id="IPR003838">
    <property type="entry name" value="ABC3_permease_C"/>
</dbReference>
<evidence type="ECO:0000256" key="3">
    <source>
        <dbReference type="ARBA" id="ARBA00022692"/>
    </source>
</evidence>
<proteinExistence type="predicted"/>
<evidence type="ECO:0000259" key="9">
    <source>
        <dbReference type="Pfam" id="PF12704"/>
    </source>
</evidence>
<evidence type="ECO:0000256" key="6">
    <source>
        <dbReference type="SAM" id="MobiDB-lite"/>
    </source>
</evidence>
<dbReference type="PANTHER" id="PTHR43738">
    <property type="entry name" value="ABC TRANSPORTER, MEMBRANE PROTEIN"/>
    <property type="match status" value="1"/>
</dbReference>
<feature type="transmembrane region" description="Helical" evidence="7">
    <location>
        <begin position="393"/>
        <end position="413"/>
    </location>
</feature>
<evidence type="ECO:0000313" key="10">
    <source>
        <dbReference type="EMBL" id="MBB5985456.1"/>
    </source>
</evidence>
<keyword evidence="4 7" id="KW-1133">Transmembrane helix</keyword>
<reference evidence="10 11" key="1">
    <citation type="submission" date="2020-08" db="EMBL/GenBank/DDBJ databases">
        <title>Exploring microbial biodiversity for novel pathways involved in the catabolism of aromatic compounds derived from lignin.</title>
        <authorList>
            <person name="Elkins J."/>
        </authorList>
    </citation>
    <scope>NUCLEOTIDE SEQUENCE [LARGE SCALE GENOMIC DNA]</scope>
    <source>
        <strain evidence="10 11">B1D3A</strain>
    </source>
</reference>
<keyword evidence="3 7" id="KW-0812">Transmembrane</keyword>
<comment type="subcellular location">
    <subcellularLocation>
        <location evidence="1">Cell membrane</location>
        <topology evidence="1">Multi-pass membrane protein</topology>
    </subcellularLocation>
</comment>
<keyword evidence="2" id="KW-1003">Cell membrane</keyword>
<sequence length="425" mass="44793">MIRLAFAYLRDRPLMTALNVLLLAFAVATLVILLSVSTQLGSRFERDARGIDLVVGAKGSPLQLILSSIYHVDAPTGNIPLDSVDLLRADPSVRQVIPLALGDNFRGYRIVGTEPAYADHFGAKLAEGRVFAGPHEVVIGAGVAEALGMKLGQRFVGSHGLEADEGAGEHEHSPFTAVGILAPTGSVVDRLILTSVQSVWDVHGIAHHHEAEEHHDDEAGEHHDHEAEAHHEHEPNLTGREDLKPEVTALLVSYKSAFGAVRLPIMINRQTNMQAAVPAIETARLLSLLGVGIDGARAFAWLLAATGGLSIFVALLAAATAREGDLALLRIMGASPWQVFGTILAEGLIIAMAGAGAGVVLGHAALALATRMFAQLGDFGFDPFALPPGEGSIVLAVLAIGLVAALIPGLRVFRTDLVRTLARTS</sequence>
<feature type="domain" description="ABC3 transporter permease C-terminal" evidence="8">
    <location>
        <begin position="298"/>
        <end position="416"/>
    </location>
</feature>
<name>A0ABR6NDY7_9SPHN</name>
<evidence type="ECO:0000259" key="8">
    <source>
        <dbReference type="Pfam" id="PF02687"/>
    </source>
</evidence>
<organism evidence="10 11">
    <name type="scientific">Sphingobium lignivorans</name>
    <dbReference type="NCBI Taxonomy" id="2735886"/>
    <lineage>
        <taxon>Bacteria</taxon>
        <taxon>Pseudomonadati</taxon>
        <taxon>Pseudomonadota</taxon>
        <taxon>Alphaproteobacteria</taxon>
        <taxon>Sphingomonadales</taxon>
        <taxon>Sphingomonadaceae</taxon>
        <taxon>Sphingobium</taxon>
    </lineage>
</organism>
<protein>
    <submittedName>
        <fullName evidence="10">ABC transport system permease protein</fullName>
    </submittedName>
</protein>
<dbReference type="Proteomes" id="UP001138540">
    <property type="component" value="Unassembled WGS sequence"/>
</dbReference>
<dbReference type="EMBL" id="JACHKA010000001">
    <property type="protein sequence ID" value="MBB5985456.1"/>
    <property type="molecule type" value="Genomic_DNA"/>
</dbReference>